<dbReference type="Pfam" id="PF12627">
    <property type="entry name" value="PolyA_pol_RNAbd"/>
    <property type="match status" value="1"/>
</dbReference>
<dbReference type="OrthoDB" id="9805698at2"/>
<evidence type="ECO:0000256" key="10">
    <source>
        <dbReference type="ARBA" id="ARBA00022884"/>
    </source>
</evidence>
<keyword evidence="7" id="KW-0479">Metal-binding</keyword>
<dbReference type="SMART" id="SM00116">
    <property type="entry name" value="CBS"/>
    <property type="match status" value="2"/>
</dbReference>
<dbReference type="Pfam" id="PF02272">
    <property type="entry name" value="DHHA1"/>
    <property type="match status" value="1"/>
</dbReference>
<keyword evidence="5" id="KW-0819">tRNA processing</keyword>
<evidence type="ECO:0000313" key="14">
    <source>
        <dbReference type="EMBL" id="SDE44011.1"/>
    </source>
</evidence>
<gene>
    <name evidence="14" type="ORF">SAMN05661003_11128</name>
</gene>
<dbReference type="InterPro" id="IPR000644">
    <property type="entry name" value="CBS_dom"/>
</dbReference>
<keyword evidence="8" id="KW-0547">Nucleotide-binding</keyword>
<keyword evidence="10 12" id="KW-0694">RNA-binding</keyword>
<evidence type="ECO:0000259" key="13">
    <source>
        <dbReference type="PROSITE" id="PS51371"/>
    </source>
</evidence>
<dbReference type="SUPFAM" id="SSF81301">
    <property type="entry name" value="Nucleotidyltransferase"/>
    <property type="match status" value="1"/>
</dbReference>
<dbReference type="InterPro" id="IPR052390">
    <property type="entry name" value="tRNA_nt/polyA_polymerase"/>
</dbReference>
<feature type="domain" description="CBS" evidence="13">
    <location>
        <begin position="378"/>
        <end position="434"/>
    </location>
</feature>
<dbReference type="Gene3D" id="3.10.580.10">
    <property type="entry name" value="CBS-domain"/>
    <property type="match status" value="1"/>
</dbReference>
<dbReference type="InterPro" id="IPR003156">
    <property type="entry name" value="DHHA1_dom"/>
</dbReference>
<evidence type="ECO:0000256" key="3">
    <source>
        <dbReference type="ARBA" id="ARBA00022555"/>
    </source>
</evidence>
<dbReference type="InterPro" id="IPR032828">
    <property type="entry name" value="PolyA_RNA-bd"/>
</dbReference>
<keyword evidence="6" id="KW-0548">Nucleotidyltransferase</keyword>
<reference evidence="15" key="1">
    <citation type="submission" date="2016-10" db="EMBL/GenBank/DDBJ databases">
        <authorList>
            <person name="Varghese N."/>
            <person name="Submissions S."/>
        </authorList>
    </citation>
    <scope>NUCLEOTIDE SEQUENCE [LARGE SCALE GENOMIC DNA]</scope>
    <source>
        <strain evidence="15">DSM 8987</strain>
    </source>
</reference>
<dbReference type="EMBL" id="FNAQ01000011">
    <property type="protein sequence ID" value="SDE44011.1"/>
    <property type="molecule type" value="Genomic_DNA"/>
</dbReference>
<evidence type="ECO:0000256" key="2">
    <source>
        <dbReference type="ARBA" id="ARBA00007265"/>
    </source>
</evidence>
<dbReference type="SUPFAM" id="SSF54631">
    <property type="entry name" value="CBS-domain pair"/>
    <property type="match status" value="1"/>
</dbReference>
<dbReference type="SUPFAM" id="SSF81891">
    <property type="entry name" value="Poly A polymerase C-terminal region-like"/>
    <property type="match status" value="1"/>
</dbReference>
<evidence type="ECO:0000256" key="7">
    <source>
        <dbReference type="ARBA" id="ARBA00022723"/>
    </source>
</evidence>
<dbReference type="Gene3D" id="1.10.3090.10">
    <property type="entry name" value="cca-adding enzyme, domain 2"/>
    <property type="match status" value="1"/>
</dbReference>
<dbReference type="InterPro" id="IPR046342">
    <property type="entry name" value="CBS_dom_sf"/>
</dbReference>
<name>A0A1G7CXN1_9BACT</name>
<evidence type="ECO:0000256" key="6">
    <source>
        <dbReference type="ARBA" id="ARBA00022695"/>
    </source>
</evidence>
<dbReference type="GO" id="GO:0000049">
    <property type="term" value="F:tRNA binding"/>
    <property type="evidence" value="ECO:0007669"/>
    <property type="project" value="UniProtKB-KW"/>
</dbReference>
<dbReference type="STRING" id="57664.SAMN05661003_11128"/>
<dbReference type="InterPro" id="IPR043519">
    <property type="entry name" value="NT_sf"/>
</dbReference>
<dbReference type="Proteomes" id="UP000243205">
    <property type="component" value="Unassembled WGS sequence"/>
</dbReference>
<evidence type="ECO:0000256" key="4">
    <source>
        <dbReference type="ARBA" id="ARBA00022679"/>
    </source>
</evidence>
<dbReference type="Gene3D" id="3.10.310.30">
    <property type="match status" value="1"/>
</dbReference>
<dbReference type="Gene3D" id="3.30.460.10">
    <property type="entry name" value="Beta Polymerase, domain 2"/>
    <property type="match status" value="1"/>
</dbReference>
<evidence type="ECO:0000256" key="9">
    <source>
        <dbReference type="ARBA" id="ARBA00022842"/>
    </source>
</evidence>
<dbReference type="PANTHER" id="PTHR47788">
    <property type="entry name" value="POLYA POLYMERASE"/>
    <property type="match status" value="1"/>
</dbReference>
<dbReference type="GO" id="GO:0000166">
    <property type="term" value="F:nucleotide binding"/>
    <property type="evidence" value="ECO:0007669"/>
    <property type="project" value="UniProtKB-KW"/>
</dbReference>
<dbReference type="Pfam" id="PF00571">
    <property type="entry name" value="CBS"/>
    <property type="match status" value="2"/>
</dbReference>
<comment type="similarity">
    <text evidence="2 12">Belongs to the tRNA nucleotidyltransferase/poly(A) polymerase family.</text>
</comment>
<sequence length="885" mass="99003">MDILTTHVNADFDCLGSLVAAQLLYPQAVTVFAGACEPAVQDYLRRHNDCGLRLKRWREIDPAAVRRLILVDVNSTERIGPLAALLQQPQVRLHLYDHHPPEANLPTAERARVERVGATVTLLSDELRQRQLTPSAEQATVMMLGLYEDTGNLLFPSTTTADYEAAAFLLDCGANLNQVADALNRELSALQVEVLHQLLQSLQLVSVAGVEISLAQAAVERYVGDLAVLAHKLRDMENLDALIIAVRLEDRVFLVGRSRLPGVDVGQILGHFGGGGHPAAASATVRDLTLVQVMETLPQVLARLVRPNWTAAQLMTTPVRHVGAEQSLNEAAELLSRYHINALVVCDGTGGLVGLLTRQTVERAVHHGLASVAVAEYMSREFGQVTPQTPLEQVQQIIIDQRQRFVPVVEAGRAVGVVTRTDLLRHLVARGRSLRPDAPIDGIQRDRRHVLRLLETRLPRRIRQLLDDLAQVAEVEGVNIYAVGGFVRDLLLGVANLDVDVVVEGNAIAFAEALQRQCDCRVRPHEKFVTAVVIFPDGYKLDLASTRTEYYLQPGALPLVEQASLKLDLYRRDFTINTLALALNGPRQGELTDYFGAQRDLHDKALRVLHNLSFVEDPTRMLRAVRFEQRLGFTLGQHTAHLLRSAVQMGFLQRVSASRVLHELVLLLGEPQPGRALARLVELGLLDAISEELRFDDSLQQHFVQAGRAINWYELLPEVAPLEHWPVYFLCLLADLKTTAVERLCQRLGMPQRYRRLFVEQRHEAWPQYHQLERLGQRVEQLCGSELARLLDGLPVELLLLGMARTRHQPVRLAFSRYVTGLRCLRPMLDGRDLQRLGCPAGPLLGTLLRQLRDARLDGQVHTREEELAWVRVQLATRELTKEER</sequence>
<dbReference type="PANTHER" id="PTHR47788:SF1">
    <property type="entry name" value="A-ADDING TRNA NUCLEOTIDYLTRANSFERASE"/>
    <property type="match status" value="1"/>
</dbReference>
<dbReference type="CDD" id="cd05398">
    <property type="entry name" value="NT_ClassII-CCAase"/>
    <property type="match status" value="1"/>
</dbReference>
<dbReference type="SUPFAM" id="SSF64182">
    <property type="entry name" value="DHH phosphoesterases"/>
    <property type="match status" value="1"/>
</dbReference>
<proteinExistence type="inferred from homology"/>
<dbReference type="InterPro" id="IPR038763">
    <property type="entry name" value="DHH_sf"/>
</dbReference>
<dbReference type="RefSeq" id="WP_092079049.1">
    <property type="nucleotide sequence ID" value="NZ_FNAQ01000011.1"/>
</dbReference>
<protein>
    <submittedName>
        <fullName evidence="14">tRNA nucleotidyltransferase (CCA-adding enzyme)</fullName>
    </submittedName>
</protein>
<dbReference type="GO" id="GO:0016779">
    <property type="term" value="F:nucleotidyltransferase activity"/>
    <property type="evidence" value="ECO:0007669"/>
    <property type="project" value="UniProtKB-KW"/>
</dbReference>
<dbReference type="Gene3D" id="3.90.1640.10">
    <property type="entry name" value="inorganic pyrophosphatase (n-terminal core)"/>
    <property type="match status" value="1"/>
</dbReference>
<evidence type="ECO:0000256" key="12">
    <source>
        <dbReference type="RuleBase" id="RU003953"/>
    </source>
</evidence>
<dbReference type="GO" id="GO:0008033">
    <property type="term" value="P:tRNA processing"/>
    <property type="evidence" value="ECO:0007669"/>
    <property type="project" value="UniProtKB-KW"/>
</dbReference>
<dbReference type="GO" id="GO:0046872">
    <property type="term" value="F:metal ion binding"/>
    <property type="evidence" value="ECO:0007669"/>
    <property type="project" value="UniProtKB-KW"/>
</dbReference>
<feature type="domain" description="CBS" evidence="13">
    <location>
        <begin position="315"/>
        <end position="371"/>
    </location>
</feature>
<keyword evidence="3" id="KW-0820">tRNA-binding</keyword>
<keyword evidence="11" id="KW-0129">CBS domain</keyword>
<evidence type="ECO:0000313" key="15">
    <source>
        <dbReference type="Proteomes" id="UP000243205"/>
    </source>
</evidence>
<dbReference type="Pfam" id="PF01368">
    <property type="entry name" value="DHH"/>
    <property type="match status" value="1"/>
</dbReference>
<evidence type="ECO:0000256" key="8">
    <source>
        <dbReference type="ARBA" id="ARBA00022741"/>
    </source>
</evidence>
<accession>A0A1G7CXN1</accession>
<dbReference type="Pfam" id="PF01743">
    <property type="entry name" value="PolyA_pol"/>
    <property type="match status" value="1"/>
</dbReference>
<keyword evidence="4 12" id="KW-0808">Transferase</keyword>
<evidence type="ECO:0000256" key="5">
    <source>
        <dbReference type="ARBA" id="ARBA00022694"/>
    </source>
</evidence>
<keyword evidence="9" id="KW-0460">Magnesium</keyword>
<dbReference type="AlphaFoldDB" id="A0A1G7CXN1"/>
<evidence type="ECO:0000256" key="11">
    <source>
        <dbReference type="PROSITE-ProRule" id="PRU00703"/>
    </source>
</evidence>
<dbReference type="InterPro" id="IPR002646">
    <property type="entry name" value="PolA_pol_head_dom"/>
</dbReference>
<keyword evidence="15" id="KW-1185">Reference proteome</keyword>
<evidence type="ECO:0000256" key="1">
    <source>
        <dbReference type="ARBA" id="ARBA00001946"/>
    </source>
</evidence>
<comment type="cofactor">
    <cofactor evidence="1">
        <name>Mg(2+)</name>
        <dbReference type="ChEBI" id="CHEBI:18420"/>
    </cofactor>
</comment>
<dbReference type="PROSITE" id="PS51371">
    <property type="entry name" value="CBS"/>
    <property type="match status" value="2"/>
</dbReference>
<dbReference type="InterPro" id="IPR001667">
    <property type="entry name" value="DDH_dom"/>
</dbReference>
<organism evidence="14 15">
    <name type="scientific">Desulfuromonas thiophila</name>
    <dbReference type="NCBI Taxonomy" id="57664"/>
    <lineage>
        <taxon>Bacteria</taxon>
        <taxon>Pseudomonadati</taxon>
        <taxon>Thermodesulfobacteriota</taxon>
        <taxon>Desulfuromonadia</taxon>
        <taxon>Desulfuromonadales</taxon>
        <taxon>Desulfuromonadaceae</taxon>
        <taxon>Desulfuromonas</taxon>
    </lineage>
</organism>